<dbReference type="Proteomes" id="UP000242757">
    <property type="component" value="Unassembled WGS sequence"/>
</dbReference>
<dbReference type="EMBL" id="NBIM01000012">
    <property type="protein sequence ID" value="OXY80385.1"/>
    <property type="molecule type" value="Genomic_DNA"/>
</dbReference>
<gene>
    <name evidence="1" type="primary">phnH</name>
    <name evidence="1" type="ORF">B6S08_17770</name>
</gene>
<dbReference type="PIRSF" id="PIRSF020680">
    <property type="entry name" value="PhnH"/>
    <property type="match status" value="1"/>
</dbReference>
<comment type="caution">
    <text evidence="1">The sequence shown here is derived from an EMBL/GenBank/DDBJ whole genome shotgun (WGS) entry which is preliminary data.</text>
</comment>
<dbReference type="RefSeq" id="WP_094202148.1">
    <property type="nucleotide sequence ID" value="NZ_NBIM01000012.1"/>
</dbReference>
<keyword evidence="1" id="KW-0456">Lyase</keyword>
<reference evidence="1 2" key="1">
    <citation type="submission" date="2017-08" db="EMBL/GenBank/DDBJ databases">
        <title>A Genome Sequence of Oceanimonas doudoroffii ATCC 27123T.</title>
        <authorList>
            <person name="Brennan M.A."/>
            <person name="Maclea K.S."/>
            <person name="Mcclelland W.D."/>
            <person name="Trachtenberg A.M."/>
        </authorList>
    </citation>
    <scope>NUCLEOTIDE SEQUENCE [LARGE SCALE GENOMIC DNA]</scope>
    <source>
        <strain evidence="1 2">ATCC 27123</strain>
    </source>
</reference>
<accession>A0A233RAG8</accession>
<sequence length="198" mass="20878">MTTITTAFADAVHDSQACFRRLLTAMAEPGTRVQLDRAHAFGAMNAGAVQVLLTLADHHTRLWLSPALQADTATLDNLRFHVGAPLVSDPAQADFAVLAYQDTGGCEAVLEALPAGTEEYPDQGATLVLETDSLDQGVAAVLSGPGIPGQRSVCLGSLPPALVCWLSERDPPSPLGLDLILVCERELIAIPRSTQVEV</sequence>
<name>A0A233RAG8_9GAMM</name>
<dbReference type="InterPro" id="IPR038058">
    <property type="entry name" value="PhnH-like_sp"/>
</dbReference>
<dbReference type="SUPFAM" id="SSF159709">
    <property type="entry name" value="PhnH-like"/>
    <property type="match status" value="1"/>
</dbReference>
<dbReference type="Pfam" id="PF05845">
    <property type="entry name" value="PhnH"/>
    <property type="match status" value="1"/>
</dbReference>
<evidence type="ECO:0000313" key="2">
    <source>
        <dbReference type="Proteomes" id="UP000242757"/>
    </source>
</evidence>
<evidence type="ECO:0000313" key="1">
    <source>
        <dbReference type="EMBL" id="OXY80385.1"/>
    </source>
</evidence>
<dbReference type="NCBIfam" id="TIGR03292">
    <property type="entry name" value="PhnH_redo"/>
    <property type="match status" value="1"/>
</dbReference>
<keyword evidence="2" id="KW-1185">Reference proteome</keyword>
<dbReference type="AlphaFoldDB" id="A0A233RAG8"/>
<proteinExistence type="predicted"/>
<dbReference type="InterPro" id="IPR008772">
    <property type="entry name" value="Phosphonate_metab_PhnH"/>
</dbReference>
<organism evidence="1 2">
    <name type="scientific">Oceanimonas doudoroffii</name>
    <dbReference type="NCBI Taxonomy" id="84158"/>
    <lineage>
        <taxon>Bacteria</taxon>
        <taxon>Pseudomonadati</taxon>
        <taxon>Pseudomonadota</taxon>
        <taxon>Gammaproteobacteria</taxon>
        <taxon>Aeromonadales</taxon>
        <taxon>Aeromonadaceae</taxon>
        <taxon>Oceanimonas</taxon>
    </lineage>
</organism>
<protein>
    <submittedName>
        <fullName evidence="1">Phosphonate C-P lyase system protein PhnH</fullName>
    </submittedName>
</protein>
<dbReference type="GO" id="GO:0019634">
    <property type="term" value="P:organic phosphonate metabolic process"/>
    <property type="evidence" value="ECO:0007669"/>
    <property type="project" value="InterPro"/>
</dbReference>
<dbReference type="GO" id="GO:0016829">
    <property type="term" value="F:lyase activity"/>
    <property type="evidence" value="ECO:0007669"/>
    <property type="project" value="UniProtKB-KW"/>
</dbReference>
<dbReference type="Gene3D" id="3.40.50.11310">
    <property type="entry name" value="Bacterial phosphonate metabolism protein PhnH"/>
    <property type="match status" value="1"/>
</dbReference>
<dbReference type="OrthoDB" id="9814509at2"/>